<dbReference type="RefSeq" id="WP_160884260.1">
    <property type="nucleotide sequence ID" value="NZ_WURB01000005.1"/>
</dbReference>
<reference evidence="6 7" key="1">
    <citation type="submission" date="2019-12" db="EMBL/GenBank/DDBJ databases">
        <authorList>
            <person name="Yuan C.-G."/>
        </authorList>
    </citation>
    <scope>NUCLEOTIDE SEQUENCE [LARGE SCALE GENOMIC DNA]</scope>
    <source>
        <strain evidence="6 7">KCTC 23863</strain>
    </source>
</reference>
<evidence type="ECO:0000256" key="3">
    <source>
        <dbReference type="RuleBase" id="RU362073"/>
    </source>
</evidence>
<feature type="domain" description="Flagellin N-terminal" evidence="4">
    <location>
        <begin position="6"/>
        <end position="139"/>
    </location>
</feature>
<dbReference type="GO" id="GO:0005198">
    <property type="term" value="F:structural molecule activity"/>
    <property type="evidence" value="ECO:0007669"/>
    <property type="project" value="UniProtKB-UniRule"/>
</dbReference>
<accession>A0A7X3SNR1</accession>
<proteinExistence type="inferred from homology"/>
<dbReference type="Gene3D" id="1.20.1330.10">
    <property type="entry name" value="f41 fragment of flagellin, N-terminal domain"/>
    <property type="match status" value="1"/>
</dbReference>
<dbReference type="AlphaFoldDB" id="A0A7X3SNR1"/>
<dbReference type="PANTHER" id="PTHR42792">
    <property type="entry name" value="FLAGELLIN"/>
    <property type="match status" value="1"/>
</dbReference>
<dbReference type="Pfam" id="PF00700">
    <property type="entry name" value="Flagellin_C"/>
    <property type="match status" value="1"/>
</dbReference>
<keyword evidence="7" id="KW-1185">Reference proteome</keyword>
<keyword evidence="3" id="KW-0964">Secreted</keyword>
<keyword evidence="6" id="KW-0966">Cell projection</keyword>
<comment type="similarity">
    <text evidence="1 3">Belongs to the bacterial flagellin family.</text>
</comment>
<dbReference type="GO" id="GO:0009288">
    <property type="term" value="C:bacterial-type flagellum"/>
    <property type="evidence" value="ECO:0007669"/>
    <property type="project" value="UniProtKB-SubCell"/>
</dbReference>
<dbReference type="Proteomes" id="UP000436483">
    <property type="component" value="Unassembled WGS sequence"/>
</dbReference>
<protein>
    <recommendedName>
        <fullName evidence="3">Flagellin</fullName>
    </recommendedName>
</protein>
<reference evidence="6 7" key="2">
    <citation type="submission" date="2020-01" db="EMBL/GenBank/DDBJ databases">
        <title>Microvirga sp. nov., an arsenate reduction bacterium isolated from Tibet hotspring sediments.</title>
        <authorList>
            <person name="Xian W.-D."/>
            <person name="Li W.-J."/>
        </authorList>
    </citation>
    <scope>NUCLEOTIDE SEQUENCE [LARGE SCALE GENOMIC DNA]</scope>
    <source>
        <strain evidence="6 7">KCTC 23863</strain>
    </source>
</reference>
<dbReference type="InterPro" id="IPR001492">
    <property type="entry name" value="Flagellin"/>
</dbReference>
<dbReference type="NCBIfam" id="NF004669">
    <property type="entry name" value="PRK06008.1"/>
    <property type="match status" value="1"/>
</dbReference>
<dbReference type="GO" id="GO:0005576">
    <property type="term" value="C:extracellular region"/>
    <property type="evidence" value="ECO:0007669"/>
    <property type="project" value="UniProtKB-SubCell"/>
</dbReference>
<feature type="domain" description="Flagellin C-terminal" evidence="5">
    <location>
        <begin position="264"/>
        <end position="343"/>
    </location>
</feature>
<evidence type="ECO:0000256" key="1">
    <source>
        <dbReference type="ARBA" id="ARBA00005709"/>
    </source>
</evidence>
<evidence type="ECO:0000313" key="7">
    <source>
        <dbReference type="Proteomes" id="UP000436483"/>
    </source>
</evidence>
<organism evidence="6 7">
    <name type="scientific">Microvirga makkahensis</name>
    <dbReference type="NCBI Taxonomy" id="1128670"/>
    <lineage>
        <taxon>Bacteria</taxon>
        <taxon>Pseudomonadati</taxon>
        <taxon>Pseudomonadota</taxon>
        <taxon>Alphaproteobacteria</taxon>
        <taxon>Hyphomicrobiales</taxon>
        <taxon>Methylobacteriaceae</taxon>
        <taxon>Microvirga</taxon>
    </lineage>
</organism>
<dbReference type="OrthoDB" id="8004955at2"/>
<evidence type="ECO:0000313" key="6">
    <source>
        <dbReference type="EMBL" id="MXQ11676.1"/>
    </source>
</evidence>
<dbReference type="InterPro" id="IPR046358">
    <property type="entry name" value="Flagellin_C"/>
</dbReference>
<comment type="caution">
    <text evidence="6">The sequence shown here is derived from an EMBL/GenBank/DDBJ whole genome shotgun (WGS) entry which is preliminary data.</text>
</comment>
<dbReference type="SUPFAM" id="SSF64518">
    <property type="entry name" value="Phase 1 flagellin"/>
    <property type="match status" value="1"/>
</dbReference>
<evidence type="ECO:0000259" key="5">
    <source>
        <dbReference type="Pfam" id="PF00700"/>
    </source>
</evidence>
<evidence type="ECO:0000256" key="2">
    <source>
        <dbReference type="ARBA" id="ARBA00023143"/>
    </source>
</evidence>
<sequence length="344" mass="37161">MKTTFISTTTLWNSPRSTLDKLQSELVRGNREVVTGRHMDVGLALGRKTGKSLSLRQERATLDTLSDSNATTTLRLKSTSAALDQIRTVADTFKNSLVGTRVGPQDLPLVISQAKAGLDELVSTLNENAGGQYLFGGVNSKVRPLNAYGNGPSSAVDAAFLGFFGFTQNDSGVANITSAEMQAFIDGPLAELFADEWQGTWSQASERNIQSLISPTERVETSATADEAAFRNLAMGYTMAFGLGISGLSDQTREYLLNRVIGTLGEGVSGVTGIQAELGTVQQKIDQANERMSLQKTFLDERITNFEAVDPAEAKVRVDQLSTQIQMSYSLTAQLNQLSLIKFI</sequence>
<keyword evidence="6" id="KW-0282">Flagellum</keyword>
<dbReference type="Pfam" id="PF00669">
    <property type="entry name" value="Flagellin_N"/>
    <property type="match status" value="1"/>
</dbReference>
<keyword evidence="2 3" id="KW-0975">Bacterial flagellum</keyword>
<dbReference type="PANTHER" id="PTHR42792:SF1">
    <property type="entry name" value="FLAGELLAR HOOK-ASSOCIATED PROTEIN 3"/>
    <property type="match status" value="1"/>
</dbReference>
<name>A0A7X3SNR1_9HYPH</name>
<gene>
    <name evidence="6" type="ORF">GR328_09440</name>
</gene>
<dbReference type="EMBL" id="WURB01000005">
    <property type="protein sequence ID" value="MXQ11676.1"/>
    <property type="molecule type" value="Genomic_DNA"/>
</dbReference>
<keyword evidence="6" id="KW-0969">Cilium</keyword>
<comment type="function">
    <text evidence="3">Flagellin is the subunit protein which polymerizes to form the filaments of bacterial flagella.</text>
</comment>
<dbReference type="InterPro" id="IPR001029">
    <property type="entry name" value="Flagellin_N"/>
</dbReference>
<evidence type="ECO:0000259" key="4">
    <source>
        <dbReference type="Pfam" id="PF00669"/>
    </source>
</evidence>
<comment type="subcellular location">
    <subcellularLocation>
        <location evidence="3">Secreted</location>
    </subcellularLocation>
    <subcellularLocation>
        <location evidence="3">Bacterial flagellum</location>
    </subcellularLocation>
</comment>